<dbReference type="Gene3D" id="1.10.1040.10">
    <property type="entry name" value="N-(1-d-carboxylethyl)-l-norvaline Dehydrogenase, domain 2"/>
    <property type="match status" value="1"/>
</dbReference>
<evidence type="ECO:0000259" key="5">
    <source>
        <dbReference type="Pfam" id="PF02737"/>
    </source>
</evidence>
<protein>
    <submittedName>
        <fullName evidence="6">3-hydroxyacyl-CoA dehydrogenase family protein</fullName>
    </submittedName>
</protein>
<dbReference type="InterPro" id="IPR008927">
    <property type="entry name" value="6-PGluconate_DH-like_C_sf"/>
</dbReference>
<dbReference type="PANTHER" id="PTHR48075">
    <property type="entry name" value="3-HYDROXYACYL-COA DEHYDROGENASE FAMILY PROTEIN"/>
    <property type="match status" value="1"/>
</dbReference>
<dbReference type="Proteomes" id="UP001500967">
    <property type="component" value="Unassembled WGS sequence"/>
</dbReference>
<proteinExistence type="inferred from homology"/>
<dbReference type="SUPFAM" id="SSF48179">
    <property type="entry name" value="6-phosphogluconate dehydrogenase C-terminal domain-like"/>
    <property type="match status" value="1"/>
</dbReference>
<dbReference type="Gene3D" id="3.40.50.720">
    <property type="entry name" value="NAD(P)-binding Rossmann-like Domain"/>
    <property type="match status" value="1"/>
</dbReference>
<comment type="pathway">
    <text evidence="1">Lipid metabolism; butanoate metabolism.</text>
</comment>
<dbReference type="RefSeq" id="WP_344647156.1">
    <property type="nucleotide sequence ID" value="NZ_BAAAGX010000003.1"/>
</dbReference>
<dbReference type="InterPro" id="IPR036291">
    <property type="entry name" value="NAD(P)-bd_dom_sf"/>
</dbReference>
<dbReference type="InterPro" id="IPR013328">
    <property type="entry name" value="6PGD_dom2"/>
</dbReference>
<dbReference type="Pfam" id="PF00725">
    <property type="entry name" value="3HCDH"/>
    <property type="match status" value="1"/>
</dbReference>
<dbReference type="SUPFAM" id="SSF51735">
    <property type="entry name" value="NAD(P)-binding Rossmann-fold domains"/>
    <property type="match status" value="1"/>
</dbReference>
<dbReference type="PANTHER" id="PTHR48075:SF5">
    <property type="entry name" value="3-HYDROXYBUTYRYL-COA DEHYDROGENASE"/>
    <property type="match status" value="1"/>
</dbReference>
<organism evidence="6 7">
    <name type="scientific">Cryptosporangium japonicum</name>
    <dbReference type="NCBI Taxonomy" id="80872"/>
    <lineage>
        <taxon>Bacteria</taxon>
        <taxon>Bacillati</taxon>
        <taxon>Actinomycetota</taxon>
        <taxon>Actinomycetes</taxon>
        <taxon>Cryptosporangiales</taxon>
        <taxon>Cryptosporangiaceae</taxon>
        <taxon>Cryptosporangium</taxon>
    </lineage>
</organism>
<dbReference type="InterPro" id="IPR006176">
    <property type="entry name" value="3-OHacyl-CoA_DH_NAD-bd"/>
</dbReference>
<evidence type="ECO:0000313" key="7">
    <source>
        <dbReference type="Proteomes" id="UP001500967"/>
    </source>
</evidence>
<evidence type="ECO:0000256" key="2">
    <source>
        <dbReference type="ARBA" id="ARBA00009463"/>
    </source>
</evidence>
<sequence length="288" mass="30431">MTNEPSAHRLTVLGAGVMGASITTTALGHGVPVHLVDTDPQRLAEVGAVVEHQLRFARMMGSLPAGRETAALTTSTKPDTAFGPTVLVEAIVEDAGRKADVLAEVCGTLPPDTPIVTNTSSIPVDELAGAVDDPARLIGVHFMNPPYLIPFVEVIRGPRTAGRTLDAVTSMLAVLGRDAVVVRDSPGFVTSRLLHPMLNDAARLLGEGVASAEQVDTLMQGCLGHRTGPLRTADLIGLDNLADSLRILAERTGIDSHRPCRTLLEKVRNGDLGRKSGRGFYEYGEAQP</sequence>
<reference evidence="6 7" key="1">
    <citation type="journal article" date="2019" name="Int. J. Syst. Evol. Microbiol.">
        <title>The Global Catalogue of Microorganisms (GCM) 10K type strain sequencing project: providing services to taxonomists for standard genome sequencing and annotation.</title>
        <authorList>
            <consortium name="The Broad Institute Genomics Platform"/>
            <consortium name="The Broad Institute Genome Sequencing Center for Infectious Disease"/>
            <person name="Wu L."/>
            <person name="Ma J."/>
        </authorList>
    </citation>
    <scope>NUCLEOTIDE SEQUENCE [LARGE SCALE GENOMIC DNA]</scope>
    <source>
        <strain evidence="6 7">JCM 10425</strain>
    </source>
</reference>
<accession>A0ABN0TJY7</accession>
<dbReference type="InterPro" id="IPR006108">
    <property type="entry name" value="3HC_DH_C"/>
</dbReference>
<feature type="domain" description="3-hydroxyacyl-CoA dehydrogenase C-terminal" evidence="4">
    <location>
        <begin position="187"/>
        <end position="283"/>
    </location>
</feature>
<evidence type="ECO:0000256" key="1">
    <source>
        <dbReference type="ARBA" id="ARBA00005086"/>
    </source>
</evidence>
<comment type="similarity">
    <text evidence="2">Belongs to the 3-hydroxyacyl-CoA dehydrogenase family.</text>
</comment>
<gene>
    <name evidence="6" type="ORF">GCM10009539_06040</name>
</gene>
<evidence type="ECO:0000313" key="6">
    <source>
        <dbReference type="EMBL" id="GAA0223637.1"/>
    </source>
</evidence>
<feature type="domain" description="3-hydroxyacyl-CoA dehydrogenase NAD binding" evidence="5">
    <location>
        <begin position="10"/>
        <end position="184"/>
    </location>
</feature>
<keyword evidence="3" id="KW-0560">Oxidoreductase</keyword>
<keyword evidence="7" id="KW-1185">Reference proteome</keyword>
<dbReference type="PIRSF" id="PIRSF000105">
    <property type="entry name" value="HCDH"/>
    <property type="match status" value="1"/>
</dbReference>
<name>A0ABN0TJY7_9ACTN</name>
<dbReference type="Pfam" id="PF02737">
    <property type="entry name" value="3HCDH_N"/>
    <property type="match status" value="1"/>
</dbReference>
<comment type="caution">
    <text evidence="6">The sequence shown here is derived from an EMBL/GenBank/DDBJ whole genome shotgun (WGS) entry which is preliminary data.</text>
</comment>
<evidence type="ECO:0000259" key="4">
    <source>
        <dbReference type="Pfam" id="PF00725"/>
    </source>
</evidence>
<evidence type="ECO:0000256" key="3">
    <source>
        <dbReference type="ARBA" id="ARBA00023002"/>
    </source>
</evidence>
<dbReference type="InterPro" id="IPR022694">
    <property type="entry name" value="3-OHacyl-CoA_DH"/>
</dbReference>
<dbReference type="EMBL" id="BAAAGX010000003">
    <property type="protein sequence ID" value="GAA0223637.1"/>
    <property type="molecule type" value="Genomic_DNA"/>
</dbReference>